<evidence type="ECO:0000256" key="22">
    <source>
        <dbReference type="PIRSR" id="PIRSR600829-3"/>
    </source>
</evidence>
<feature type="active site" description="Proton acceptor" evidence="20">
    <location>
        <position position="60"/>
    </location>
</feature>
<keyword evidence="25" id="KW-1185">Reference proteome</keyword>
<feature type="binding site" evidence="22">
    <location>
        <position position="67"/>
    </location>
    <ligand>
        <name>ATP</name>
        <dbReference type="ChEBI" id="CHEBI:30616"/>
    </ligand>
</feature>
<dbReference type="Proteomes" id="UP000675920">
    <property type="component" value="Unplaced"/>
</dbReference>
<evidence type="ECO:0000256" key="2">
    <source>
        <dbReference type="ARBA" id="ARBA00005967"/>
    </source>
</evidence>
<comment type="subcellular location">
    <subcellularLocation>
        <location evidence="1 24">Cell inner membrane</location>
        <topology evidence="1 24">Multi-pass membrane protein</topology>
    </subcellularLocation>
</comment>
<dbReference type="GO" id="GO:0005524">
    <property type="term" value="F:ATP binding"/>
    <property type="evidence" value="ECO:0007669"/>
    <property type="project" value="UniProtKB-KW"/>
</dbReference>
<evidence type="ECO:0000256" key="3">
    <source>
        <dbReference type="ARBA" id="ARBA00012133"/>
    </source>
</evidence>
<feature type="binding site" evidence="23">
    <location>
        <position position="19"/>
    </location>
    <ligand>
        <name>a divalent metal cation</name>
        <dbReference type="ChEBI" id="CHEBI:60240"/>
    </ligand>
</feature>
<evidence type="ECO:0000256" key="15">
    <source>
        <dbReference type="ARBA" id="ARBA00022989"/>
    </source>
</evidence>
<dbReference type="InterPro" id="IPR036945">
    <property type="entry name" value="DAGK_sf"/>
</dbReference>
<feature type="binding site" evidence="22">
    <location>
        <begin position="85"/>
        <end position="86"/>
    </location>
    <ligand>
        <name>ATP</name>
        <dbReference type="ChEBI" id="CHEBI:30616"/>
    </ligand>
</feature>
<keyword evidence="16 24" id="KW-0443">Lipid metabolism</keyword>
<evidence type="ECO:0000256" key="10">
    <source>
        <dbReference type="ARBA" id="ARBA00022723"/>
    </source>
</evidence>
<dbReference type="GO" id="GO:0004143">
    <property type="term" value="F:ATP-dependent diacylglycerol kinase activity"/>
    <property type="evidence" value="ECO:0007669"/>
    <property type="project" value="UniProtKB-EC"/>
</dbReference>
<evidence type="ECO:0000256" key="18">
    <source>
        <dbReference type="ARBA" id="ARBA00023209"/>
    </source>
</evidence>
<keyword evidence="13 22" id="KW-0067">ATP-binding</keyword>
<feature type="transmembrane region" description="Helical" evidence="24">
    <location>
        <begin position="46"/>
        <end position="66"/>
    </location>
</feature>
<feature type="binding site" evidence="21">
    <location>
        <position position="89"/>
    </location>
    <ligand>
        <name>substrate</name>
    </ligand>
</feature>
<feature type="transmembrane region" description="Helical" evidence="24">
    <location>
        <begin position="87"/>
        <end position="108"/>
    </location>
</feature>
<organism evidence="25 26">
    <name type="scientific">Derxia gummosa DSM 723</name>
    <dbReference type="NCBI Taxonomy" id="1121388"/>
    <lineage>
        <taxon>Bacteria</taxon>
        <taxon>Pseudomonadati</taxon>
        <taxon>Pseudomonadota</taxon>
        <taxon>Betaproteobacteria</taxon>
        <taxon>Burkholderiales</taxon>
        <taxon>Alcaligenaceae</taxon>
        <taxon>Derxia</taxon>
    </lineage>
</organism>
<keyword evidence="9 24" id="KW-0812">Transmembrane</keyword>
<dbReference type="PANTHER" id="PTHR34299">
    <property type="entry name" value="DIACYLGLYCEROL KINASE"/>
    <property type="match status" value="1"/>
</dbReference>
<evidence type="ECO:0000256" key="1">
    <source>
        <dbReference type="ARBA" id="ARBA00004429"/>
    </source>
</evidence>
<comment type="cofactor">
    <cofactor evidence="23">
        <name>Mg(2+)</name>
        <dbReference type="ChEBI" id="CHEBI:18420"/>
    </cofactor>
    <text evidence="23">Mn(2+), Zn(2+), Cd(2+) and Co(2+) support activity to lesser extents.</text>
</comment>
<feature type="binding site" evidence="23">
    <location>
        <position position="67"/>
    </location>
    <ligand>
        <name>a divalent metal cation</name>
        <dbReference type="ChEBI" id="CHEBI:60240"/>
    </ligand>
</feature>
<evidence type="ECO:0000313" key="25">
    <source>
        <dbReference type="Proteomes" id="UP000675920"/>
    </source>
</evidence>
<comment type="similarity">
    <text evidence="2 24">Belongs to the bacterial diacylglycerol kinase family.</text>
</comment>
<keyword evidence="12 24" id="KW-0418">Kinase</keyword>
<reference evidence="26" key="1">
    <citation type="journal article" date="2012" name="Annu Rev Biophys">
        <title>Prokaryotic diacylglycerol kinase and undecaprenol kinase.</title>
        <authorList>
            <person name="Van Horn W.D."/>
            <person name="Sanders C.R."/>
        </authorList>
    </citation>
    <scope>NUCLEOTIDE SEQUENCE</scope>
</reference>
<evidence type="ECO:0000256" key="13">
    <source>
        <dbReference type="ARBA" id="ARBA00022840"/>
    </source>
</evidence>
<evidence type="ECO:0000256" key="5">
    <source>
        <dbReference type="ARBA" id="ARBA00022475"/>
    </source>
</evidence>
<feature type="binding site" evidence="21">
    <location>
        <begin position="21"/>
        <end position="25"/>
    </location>
    <ligand>
        <name>substrate</name>
    </ligand>
</feature>
<evidence type="ECO:0000256" key="24">
    <source>
        <dbReference type="RuleBase" id="RU363065"/>
    </source>
</evidence>
<keyword evidence="11 22" id="KW-0547">Nucleotide-binding</keyword>
<evidence type="ECO:0000313" key="26">
    <source>
        <dbReference type="RefSeq" id="WP_169732509.1"/>
    </source>
</evidence>
<accession>A0A8B6XCR9</accession>
<dbReference type="InterPro" id="IPR000829">
    <property type="entry name" value="DAGK"/>
</dbReference>
<keyword evidence="17 24" id="KW-0472">Membrane</keyword>
<comment type="function">
    <text evidence="24">Catalyzes the ATP-dependent phosphorylation of sn-l,2-diacylglycerol (DAG) to phosphatidic acid. Involved in the recycling of diacylglycerol produced as a by-product during membrane-derived oligosaccharide (MDO) biosynthesis.</text>
</comment>
<evidence type="ECO:0000256" key="8">
    <source>
        <dbReference type="ARBA" id="ARBA00022679"/>
    </source>
</evidence>
<evidence type="ECO:0000256" key="4">
    <source>
        <dbReference type="ARBA" id="ARBA00017575"/>
    </source>
</evidence>
<dbReference type="GO" id="GO:0005886">
    <property type="term" value="C:plasma membrane"/>
    <property type="evidence" value="ECO:0007669"/>
    <property type="project" value="UniProtKB-SubCell"/>
</dbReference>
<comment type="catalytic activity">
    <reaction evidence="24">
        <text>a 1,2-diacyl-sn-glycerol + ATP = a 1,2-diacyl-sn-glycero-3-phosphate + ADP + H(+)</text>
        <dbReference type="Rhea" id="RHEA:10272"/>
        <dbReference type="ChEBI" id="CHEBI:15378"/>
        <dbReference type="ChEBI" id="CHEBI:17815"/>
        <dbReference type="ChEBI" id="CHEBI:30616"/>
        <dbReference type="ChEBI" id="CHEBI:58608"/>
        <dbReference type="ChEBI" id="CHEBI:456216"/>
        <dbReference type="EC" id="2.7.1.107"/>
    </reaction>
</comment>
<dbReference type="Pfam" id="PF01219">
    <property type="entry name" value="DAGK_prokar"/>
    <property type="match status" value="1"/>
</dbReference>
<keyword evidence="19 24" id="KW-1208">Phospholipid metabolism</keyword>
<feature type="binding site" evidence="22">
    <location>
        <position position="19"/>
    </location>
    <ligand>
        <name>ATP</name>
        <dbReference type="ChEBI" id="CHEBI:30616"/>
    </ligand>
</feature>
<protein>
    <recommendedName>
        <fullName evidence="4 24">Diacylglycerol kinase</fullName>
        <ecNumber evidence="3 24">2.7.1.107</ecNumber>
    </recommendedName>
</protein>
<evidence type="ECO:0000256" key="7">
    <source>
        <dbReference type="ARBA" id="ARBA00022519"/>
    </source>
</evidence>
<evidence type="ECO:0000256" key="11">
    <source>
        <dbReference type="ARBA" id="ARBA00022741"/>
    </source>
</evidence>
<dbReference type="EC" id="2.7.1.107" evidence="3 24"/>
<dbReference type="PANTHER" id="PTHR34299:SF1">
    <property type="entry name" value="DIACYLGLYCEROL KINASE"/>
    <property type="match status" value="1"/>
</dbReference>
<sequence length="109" mass="11244">MFNALGNTLRGLAGAWRGEAAFRQEVLLIAVLAGLIGWQGASVAQWVAFVGAAGAVLAFELVNTAIEAVCDRVTTERNELIRIAKDAGSAAVGIAIVVLLAVVGWVLLG</sequence>
<dbReference type="AlphaFoldDB" id="A0A8B6XCR9"/>
<keyword evidence="15 24" id="KW-1133">Transmembrane helix</keyword>
<evidence type="ECO:0000256" key="14">
    <source>
        <dbReference type="ARBA" id="ARBA00022842"/>
    </source>
</evidence>
<dbReference type="GO" id="GO:0046872">
    <property type="term" value="F:metal ion binding"/>
    <property type="evidence" value="ECO:0007669"/>
    <property type="project" value="UniProtKB-KW"/>
</dbReference>
<keyword evidence="14 23" id="KW-0460">Magnesium</keyword>
<keyword evidence="10 23" id="KW-0479">Metal-binding</keyword>
<keyword evidence="18" id="KW-0594">Phospholipid biosynthesis</keyword>
<dbReference type="Gene3D" id="1.10.287.3610">
    <property type="match status" value="1"/>
</dbReference>
<evidence type="ECO:0000256" key="20">
    <source>
        <dbReference type="PIRSR" id="PIRSR600829-1"/>
    </source>
</evidence>
<keyword evidence="6" id="KW-0444">Lipid biosynthesis</keyword>
<feature type="transmembrane region" description="Helical" evidence="24">
    <location>
        <begin position="21"/>
        <end position="40"/>
    </location>
</feature>
<evidence type="ECO:0000256" key="17">
    <source>
        <dbReference type="ARBA" id="ARBA00023136"/>
    </source>
</evidence>
<evidence type="ECO:0000256" key="23">
    <source>
        <dbReference type="PIRSR" id="PIRSR600829-4"/>
    </source>
</evidence>
<dbReference type="RefSeq" id="WP_169732509.1">
    <property type="nucleotide sequence ID" value="NZ_AXWS01000008.1"/>
</dbReference>
<evidence type="ECO:0000256" key="9">
    <source>
        <dbReference type="ARBA" id="ARBA00022692"/>
    </source>
</evidence>
<reference evidence="26" key="2">
    <citation type="submission" date="2025-08" db="UniProtKB">
        <authorList>
            <consortium name="RefSeq"/>
        </authorList>
    </citation>
    <scope>IDENTIFICATION</scope>
</reference>
<keyword evidence="7 24" id="KW-0997">Cell inner membrane</keyword>
<evidence type="ECO:0000256" key="16">
    <source>
        <dbReference type="ARBA" id="ARBA00023098"/>
    </source>
</evidence>
<name>A0A8B6XCR9_9BURK</name>
<feature type="binding site" evidence="21">
    <location>
        <position position="60"/>
    </location>
    <ligand>
        <name>substrate</name>
    </ligand>
</feature>
<evidence type="ECO:0000256" key="6">
    <source>
        <dbReference type="ARBA" id="ARBA00022516"/>
    </source>
</evidence>
<keyword evidence="5" id="KW-1003">Cell membrane</keyword>
<evidence type="ECO:0000256" key="19">
    <source>
        <dbReference type="ARBA" id="ARBA00023264"/>
    </source>
</evidence>
<proteinExistence type="inferred from homology"/>
<dbReference type="GO" id="GO:0006654">
    <property type="term" value="P:phosphatidic acid biosynthetic process"/>
    <property type="evidence" value="ECO:0007669"/>
    <property type="project" value="InterPro"/>
</dbReference>
<evidence type="ECO:0000256" key="21">
    <source>
        <dbReference type="PIRSR" id="PIRSR600829-2"/>
    </source>
</evidence>
<evidence type="ECO:0000256" key="12">
    <source>
        <dbReference type="ARBA" id="ARBA00022777"/>
    </source>
</evidence>
<dbReference type="InterPro" id="IPR033718">
    <property type="entry name" value="DAGK_prok"/>
</dbReference>
<keyword evidence="8 24" id="KW-0808">Transferase</keyword>
<dbReference type="CDD" id="cd14264">
    <property type="entry name" value="DAGK_IM"/>
    <property type="match status" value="1"/>
</dbReference>